<sequence>FWKDSETYEDLCYLAGGTALGLYILLRSGIVQPLTTYSGYLTGNTTGNITLVQDTNNYFSTPDYALRLVYSLAQHPHCANGTRQPNRGENLKEFQTGCEDA</sequence>
<dbReference type="AlphaFoldDB" id="A0A433D787"/>
<keyword evidence="3" id="KW-1185">Reference proteome</keyword>
<accession>A0A433D787</accession>
<evidence type="ECO:0000313" key="2">
    <source>
        <dbReference type="EMBL" id="RUP46737.1"/>
    </source>
</evidence>
<feature type="non-terminal residue" evidence="2">
    <location>
        <position position="1"/>
    </location>
</feature>
<comment type="caution">
    <text evidence="2">The sequence shown here is derived from an EMBL/GenBank/DDBJ whole genome shotgun (WGS) entry which is preliminary data.</text>
</comment>
<organism evidence="2 3">
    <name type="scientific">Jimgerdemannia flammicorona</name>
    <dbReference type="NCBI Taxonomy" id="994334"/>
    <lineage>
        <taxon>Eukaryota</taxon>
        <taxon>Fungi</taxon>
        <taxon>Fungi incertae sedis</taxon>
        <taxon>Mucoromycota</taxon>
        <taxon>Mucoromycotina</taxon>
        <taxon>Endogonomycetes</taxon>
        <taxon>Endogonales</taxon>
        <taxon>Endogonaceae</taxon>
        <taxon>Jimgerdemannia</taxon>
    </lineage>
</organism>
<proteinExistence type="predicted"/>
<feature type="region of interest" description="Disordered" evidence="1">
    <location>
        <begin position="81"/>
        <end position="101"/>
    </location>
</feature>
<name>A0A433D787_9FUNG</name>
<gene>
    <name evidence="2" type="ORF">BC936DRAFT_146583</name>
</gene>
<evidence type="ECO:0000313" key="3">
    <source>
        <dbReference type="Proteomes" id="UP000268093"/>
    </source>
</evidence>
<evidence type="ECO:0000256" key="1">
    <source>
        <dbReference type="SAM" id="MobiDB-lite"/>
    </source>
</evidence>
<dbReference type="EMBL" id="RBNI01005407">
    <property type="protein sequence ID" value="RUP46737.1"/>
    <property type="molecule type" value="Genomic_DNA"/>
</dbReference>
<protein>
    <submittedName>
        <fullName evidence="2">Uncharacterized protein</fullName>
    </submittedName>
</protein>
<reference evidence="2 3" key="1">
    <citation type="journal article" date="2018" name="New Phytol.">
        <title>Phylogenomics of Endogonaceae and evolution of mycorrhizas within Mucoromycota.</title>
        <authorList>
            <person name="Chang Y."/>
            <person name="Desiro A."/>
            <person name="Na H."/>
            <person name="Sandor L."/>
            <person name="Lipzen A."/>
            <person name="Clum A."/>
            <person name="Barry K."/>
            <person name="Grigoriev I.V."/>
            <person name="Martin F.M."/>
            <person name="Stajich J.E."/>
            <person name="Smith M.E."/>
            <person name="Bonito G."/>
            <person name="Spatafora J.W."/>
        </authorList>
    </citation>
    <scope>NUCLEOTIDE SEQUENCE [LARGE SCALE GENOMIC DNA]</scope>
    <source>
        <strain evidence="2 3">GMNB39</strain>
    </source>
</reference>
<dbReference type="Proteomes" id="UP000268093">
    <property type="component" value="Unassembled WGS sequence"/>
</dbReference>